<name>A0A067S3S3_GALM3</name>
<evidence type="ECO:0000256" key="1">
    <source>
        <dbReference type="SAM" id="Phobius"/>
    </source>
</evidence>
<feature type="transmembrane region" description="Helical" evidence="1">
    <location>
        <begin position="38"/>
        <end position="58"/>
    </location>
</feature>
<feature type="transmembrane region" description="Helical" evidence="1">
    <location>
        <begin position="7"/>
        <end position="26"/>
    </location>
</feature>
<dbReference type="AlphaFoldDB" id="A0A067S3S3"/>
<keyword evidence="1" id="KW-0812">Transmembrane</keyword>
<keyword evidence="3" id="KW-1185">Reference proteome</keyword>
<proteinExistence type="predicted"/>
<keyword evidence="1" id="KW-1133">Transmembrane helix</keyword>
<evidence type="ECO:0000313" key="2">
    <source>
        <dbReference type="EMBL" id="KDR65431.1"/>
    </source>
</evidence>
<evidence type="ECO:0000313" key="3">
    <source>
        <dbReference type="Proteomes" id="UP000027222"/>
    </source>
</evidence>
<keyword evidence="1" id="KW-0472">Membrane</keyword>
<reference evidence="3" key="1">
    <citation type="journal article" date="2014" name="Proc. Natl. Acad. Sci. U.S.A.">
        <title>Extensive sampling of basidiomycete genomes demonstrates inadequacy of the white-rot/brown-rot paradigm for wood decay fungi.</title>
        <authorList>
            <person name="Riley R."/>
            <person name="Salamov A.A."/>
            <person name="Brown D.W."/>
            <person name="Nagy L.G."/>
            <person name="Floudas D."/>
            <person name="Held B.W."/>
            <person name="Levasseur A."/>
            <person name="Lombard V."/>
            <person name="Morin E."/>
            <person name="Otillar R."/>
            <person name="Lindquist E.A."/>
            <person name="Sun H."/>
            <person name="LaButti K.M."/>
            <person name="Schmutz J."/>
            <person name="Jabbour D."/>
            <person name="Luo H."/>
            <person name="Baker S.E."/>
            <person name="Pisabarro A.G."/>
            <person name="Walton J.D."/>
            <person name="Blanchette R.A."/>
            <person name="Henrissat B."/>
            <person name="Martin F."/>
            <person name="Cullen D."/>
            <person name="Hibbett D.S."/>
            <person name="Grigoriev I.V."/>
        </authorList>
    </citation>
    <scope>NUCLEOTIDE SEQUENCE [LARGE SCALE GENOMIC DNA]</scope>
    <source>
        <strain evidence="3">CBS 339.88</strain>
    </source>
</reference>
<organism evidence="2 3">
    <name type="scientific">Galerina marginata (strain CBS 339.88)</name>
    <dbReference type="NCBI Taxonomy" id="685588"/>
    <lineage>
        <taxon>Eukaryota</taxon>
        <taxon>Fungi</taxon>
        <taxon>Dikarya</taxon>
        <taxon>Basidiomycota</taxon>
        <taxon>Agaricomycotina</taxon>
        <taxon>Agaricomycetes</taxon>
        <taxon>Agaricomycetidae</taxon>
        <taxon>Agaricales</taxon>
        <taxon>Agaricineae</taxon>
        <taxon>Strophariaceae</taxon>
        <taxon>Galerina</taxon>
    </lineage>
</organism>
<gene>
    <name evidence="2" type="ORF">GALMADRAFT_1291647</name>
</gene>
<accession>A0A067S3S3</accession>
<dbReference type="EMBL" id="KL142449">
    <property type="protein sequence ID" value="KDR65431.1"/>
    <property type="molecule type" value="Genomic_DNA"/>
</dbReference>
<dbReference type="Proteomes" id="UP000027222">
    <property type="component" value="Unassembled WGS sequence"/>
</dbReference>
<dbReference type="HOGENOM" id="CLU_2306375_0_0_1"/>
<sequence>MLYLTSLLGSVIGLSYQMTATYLYYFFPDWLHTNTIMFVTYVSVGALPFVLLLTYWIWTLVERRARIIASGLGRLALASVFERINHTFWELGDAILTSPV</sequence>
<protein>
    <submittedName>
        <fullName evidence="2">Uncharacterized protein</fullName>
    </submittedName>
</protein>